<comment type="subunit">
    <text evidence="5 12">Tetramer of two alpha and two beta chains.</text>
</comment>
<dbReference type="PIRSF" id="PIRSF001413">
    <property type="entry name" value="Trp_syn_beta"/>
    <property type="match status" value="1"/>
</dbReference>
<evidence type="ECO:0000256" key="3">
    <source>
        <dbReference type="ARBA" id="ARBA00004733"/>
    </source>
</evidence>
<dbReference type="PROSITE" id="PS00168">
    <property type="entry name" value="TRP_SYNTHASE_BETA"/>
    <property type="match status" value="1"/>
</dbReference>
<dbReference type="InterPro" id="IPR023026">
    <property type="entry name" value="Trp_synth_beta/beta-like"/>
</dbReference>
<dbReference type="EC" id="4.2.1.20" evidence="12"/>
<evidence type="ECO:0000313" key="14">
    <source>
        <dbReference type="EMBL" id="ACR13849.1"/>
    </source>
</evidence>
<dbReference type="UniPathway" id="UPA00035">
    <property type="reaction ID" value="UER00044"/>
</dbReference>
<sequence>MTEKKIDFSAFPDERGHFGIYGGRFVSETLMHALDELQEIYDRVKDDPDFQAEFDRDLAHYVGRPSPLYHAERLSQQMGGAQIYLKREDLNHTGAHKVNNTIGQALLAKFTGKKRVIAETGAGQHGVATATVAARLGLECVVFMGAEDVKRQALNVYRMKLLGATVVPVTSGSKTLKDAMNEAMRDWVTNVDDTFYIIGTVAGPHPYPQLVRDFQCVIGREARRQSLEMTGKLPDALVACVGGGSNAIGLFHPMLEDESVAMYGVEAGGYGVETGKHAAPLNDGIPGVLHGNRTYLMEDENGQIIETHSVSAGLDYPGVGPEHSWLKDVGRVNYVAINDDEAMDAFRKLTRVEGIMPALESSHAVAYAMKLAPQMAQDQVIVVNLSGRGDKDILTVAQIDGIEV</sequence>
<gene>
    <name evidence="14" type="primary">trpB_1</name>
    <name evidence="12" type="synonym">trpB</name>
    <name evidence="14" type="ordered locus">TERTU_2495</name>
</gene>
<evidence type="ECO:0000259" key="13">
    <source>
        <dbReference type="Pfam" id="PF00291"/>
    </source>
</evidence>
<comment type="function">
    <text evidence="2 12">The beta subunit is responsible for the synthesis of L-tryptophan from indole and L-serine.</text>
</comment>
<dbReference type="PANTHER" id="PTHR48077">
    <property type="entry name" value="TRYPTOPHAN SYNTHASE-RELATED"/>
    <property type="match status" value="1"/>
</dbReference>
<dbReference type="InterPro" id="IPR036052">
    <property type="entry name" value="TrpB-like_PALP_sf"/>
</dbReference>
<comment type="similarity">
    <text evidence="4 12">Belongs to the TrpB family.</text>
</comment>
<dbReference type="PANTHER" id="PTHR48077:SF3">
    <property type="entry name" value="TRYPTOPHAN SYNTHASE"/>
    <property type="match status" value="1"/>
</dbReference>
<dbReference type="RefSeq" id="WP_015819964.1">
    <property type="nucleotide sequence ID" value="NC_012997.1"/>
</dbReference>
<dbReference type="GO" id="GO:0005737">
    <property type="term" value="C:cytoplasm"/>
    <property type="evidence" value="ECO:0007669"/>
    <property type="project" value="TreeGrafter"/>
</dbReference>
<evidence type="ECO:0000256" key="11">
    <source>
        <dbReference type="ARBA" id="ARBA00049047"/>
    </source>
</evidence>
<dbReference type="eggNOG" id="COG0133">
    <property type="taxonomic scope" value="Bacteria"/>
</dbReference>
<evidence type="ECO:0000256" key="8">
    <source>
        <dbReference type="ARBA" id="ARBA00022898"/>
    </source>
</evidence>
<dbReference type="NCBIfam" id="TIGR00263">
    <property type="entry name" value="trpB"/>
    <property type="match status" value="1"/>
</dbReference>
<proteinExistence type="inferred from homology"/>
<dbReference type="KEGG" id="ttu:TERTU_2495"/>
<dbReference type="GO" id="GO:0004834">
    <property type="term" value="F:tryptophan synthase activity"/>
    <property type="evidence" value="ECO:0007669"/>
    <property type="project" value="UniProtKB-UniRule"/>
</dbReference>
<dbReference type="FunFam" id="3.40.50.1100:FF:000001">
    <property type="entry name" value="Tryptophan synthase beta chain"/>
    <property type="match status" value="1"/>
</dbReference>
<dbReference type="SUPFAM" id="SSF53686">
    <property type="entry name" value="Tryptophan synthase beta subunit-like PLP-dependent enzymes"/>
    <property type="match status" value="1"/>
</dbReference>
<dbReference type="HAMAP" id="MF_00133">
    <property type="entry name" value="Trp_synth_beta"/>
    <property type="match status" value="1"/>
</dbReference>
<evidence type="ECO:0000256" key="9">
    <source>
        <dbReference type="ARBA" id="ARBA00023141"/>
    </source>
</evidence>
<comment type="pathway">
    <text evidence="3 12">Amino-acid biosynthesis; L-tryptophan biosynthesis; L-tryptophan from chorismate: step 5/5.</text>
</comment>
<dbReference type="Gene3D" id="3.40.50.1100">
    <property type="match status" value="2"/>
</dbReference>
<dbReference type="EMBL" id="CP001614">
    <property type="protein sequence ID" value="ACR13849.1"/>
    <property type="molecule type" value="Genomic_DNA"/>
</dbReference>
<reference evidence="14 15" key="1">
    <citation type="journal article" date="2009" name="PLoS ONE">
        <title>The complete genome of Teredinibacter turnerae T7901: an intracellular endosymbiont of marine wood-boring bivalves (shipworms).</title>
        <authorList>
            <person name="Yang J.C."/>
            <person name="Madupu R."/>
            <person name="Durkin A.S."/>
            <person name="Ekborg N.A."/>
            <person name="Pedamallu C.S."/>
            <person name="Hostetler J.B."/>
            <person name="Radune D."/>
            <person name="Toms B.S."/>
            <person name="Henrissat B."/>
            <person name="Coutinho P.M."/>
            <person name="Schwarz S."/>
            <person name="Field L."/>
            <person name="Trindade-Silva A.E."/>
            <person name="Soares C.A.G."/>
            <person name="Elshahawi S."/>
            <person name="Hanora A."/>
            <person name="Schmidt E.W."/>
            <person name="Haygood M.G."/>
            <person name="Posfai J."/>
            <person name="Benner J."/>
            <person name="Madinger C."/>
            <person name="Nove J."/>
            <person name="Anton B."/>
            <person name="Chaudhary K."/>
            <person name="Foster J."/>
            <person name="Holman A."/>
            <person name="Kumar S."/>
            <person name="Lessard P.A."/>
            <person name="Luyten Y.A."/>
            <person name="Slatko B."/>
            <person name="Wood N."/>
            <person name="Wu B."/>
            <person name="Teplitski M."/>
            <person name="Mougous J.D."/>
            <person name="Ward N."/>
            <person name="Eisen J.A."/>
            <person name="Badger J.H."/>
            <person name="Distel D.L."/>
        </authorList>
    </citation>
    <scope>NUCLEOTIDE SEQUENCE [LARGE SCALE GENOMIC DNA]</scope>
    <source>
        <strain evidence="15">ATCC 39867 / T7901</strain>
    </source>
</reference>
<keyword evidence="9 12" id="KW-0057">Aromatic amino acid biosynthesis</keyword>
<keyword evidence="8 12" id="KW-0663">Pyridoxal phosphate</keyword>
<dbReference type="Pfam" id="PF00291">
    <property type="entry name" value="PALP"/>
    <property type="match status" value="1"/>
</dbReference>
<dbReference type="InterPro" id="IPR006654">
    <property type="entry name" value="Trp_synth_beta"/>
</dbReference>
<evidence type="ECO:0000256" key="4">
    <source>
        <dbReference type="ARBA" id="ARBA00009982"/>
    </source>
</evidence>
<evidence type="ECO:0000256" key="7">
    <source>
        <dbReference type="ARBA" id="ARBA00022822"/>
    </source>
</evidence>
<dbReference type="InterPro" id="IPR006653">
    <property type="entry name" value="Trp_synth_b_CS"/>
</dbReference>
<keyword evidence="6 12" id="KW-0028">Amino-acid biosynthesis</keyword>
<keyword evidence="7 12" id="KW-0822">Tryptophan biosynthesis</keyword>
<organism evidence="14 15">
    <name type="scientific">Teredinibacter turnerae (strain ATCC 39867 / T7901)</name>
    <dbReference type="NCBI Taxonomy" id="377629"/>
    <lineage>
        <taxon>Bacteria</taxon>
        <taxon>Pseudomonadati</taxon>
        <taxon>Pseudomonadota</taxon>
        <taxon>Gammaproteobacteria</taxon>
        <taxon>Cellvibrionales</taxon>
        <taxon>Cellvibrionaceae</taxon>
        <taxon>Teredinibacter</taxon>
    </lineage>
</organism>
<dbReference type="AlphaFoldDB" id="C5BL60"/>
<feature type="modified residue" description="N6-(pyridoxal phosphate)lysine" evidence="12">
    <location>
        <position position="97"/>
    </location>
</feature>
<dbReference type="InterPro" id="IPR001926">
    <property type="entry name" value="TrpB-like_PALP"/>
</dbReference>
<comment type="cofactor">
    <cofactor evidence="1 12">
        <name>pyridoxal 5'-phosphate</name>
        <dbReference type="ChEBI" id="CHEBI:597326"/>
    </cofactor>
</comment>
<evidence type="ECO:0000256" key="5">
    <source>
        <dbReference type="ARBA" id="ARBA00011270"/>
    </source>
</evidence>
<dbReference type="FunFam" id="3.40.50.1100:FF:000004">
    <property type="entry name" value="Tryptophan synthase beta chain"/>
    <property type="match status" value="1"/>
</dbReference>
<dbReference type="OrthoDB" id="9766131at2"/>
<evidence type="ECO:0000256" key="2">
    <source>
        <dbReference type="ARBA" id="ARBA00002786"/>
    </source>
</evidence>
<feature type="domain" description="Tryptophan synthase beta chain-like PALP" evidence="13">
    <location>
        <begin position="63"/>
        <end position="387"/>
    </location>
</feature>
<accession>C5BL60</accession>
<protein>
    <recommendedName>
        <fullName evidence="12">Tryptophan synthase beta chain</fullName>
        <ecNumber evidence="12">4.2.1.20</ecNumber>
    </recommendedName>
</protein>
<dbReference type="CDD" id="cd06446">
    <property type="entry name" value="Trp-synth_B"/>
    <property type="match status" value="1"/>
</dbReference>
<keyword evidence="10 12" id="KW-0456">Lyase</keyword>
<evidence type="ECO:0000256" key="10">
    <source>
        <dbReference type="ARBA" id="ARBA00023239"/>
    </source>
</evidence>
<comment type="catalytic activity">
    <reaction evidence="11 12">
        <text>(1S,2R)-1-C-(indol-3-yl)glycerol 3-phosphate + L-serine = D-glyceraldehyde 3-phosphate + L-tryptophan + H2O</text>
        <dbReference type="Rhea" id="RHEA:10532"/>
        <dbReference type="ChEBI" id="CHEBI:15377"/>
        <dbReference type="ChEBI" id="CHEBI:33384"/>
        <dbReference type="ChEBI" id="CHEBI:57912"/>
        <dbReference type="ChEBI" id="CHEBI:58866"/>
        <dbReference type="ChEBI" id="CHEBI:59776"/>
        <dbReference type="EC" id="4.2.1.20"/>
    </reaction>
</comment>
<evidence type="ECO:0000256" key="1">
    <source>
        <dbReference type="ARBA" id="ARBA00001933"/>
    </source>
</evidence>
<evidence type="ECO:0000256" key="6">
    <source>
        <dbReference type="ARBA" id="ARBA00022605"/>
    </source>
</evidence>
<keyword evidence="15" id="KW-1185">Reference proteome</keyword>
<name>C5BL60_TERTT</name>
<dbReference type="HOGENOM" id="CLU_016734_3_1_6"/>
<evidence type="ECO:0000313" key="15">
    <source>
        <dbReference type="Proteomes" id="UP000009080"/>
    </source>
</evidence>
<dbReference type="Proteomes" id="UP000009080">
    <property type="component" value="Chromosome"/>
</dbReference>
<dbReference type="STRING" id="377629.TERTU_2495"/>
<evidence type="ECO:0000256" key="12">
    <source>
        <dbReference type="HAMAP-Rule" id="MF_00133"/>
    </source>
</evidence>